<dbReference type="EMBL" id="CAUOFW020001936">
    <property type="protein sequence ID" value="CAK9149776.1"/>
    <property type="molecule type" value="Genomic_DNA"/>
</dbReference>
<keyword evidence="2" id="KW-1185">Reference proteome</keyword>
<proteinExistence type="predicted"/>
<dbReference type="AlphaFoldDB" id="A0ABC8RXS2"/>
<comment type="caution">
    <text evidence="1">The sequence shown here is derived from an EMBL/GenBank/DDBJ whole genome shotgun (WGS) entry which is preliminary data.</text>
</comment>
<sequence length="536" mass="58949">MNIQKCNEQKASGDRHIKLECTQWKFQHPIPPKPPDIQKNFASLFKEPSVSANIGNVESSRFDKNSGKNLLSSAWFMCNRSSVPPTLPLVSQSILFPQISQEPDVSHRSSNPPISRSSSLPLINFFGQDSSGIQYPFSIQNSLVPQTSTDPHFSVPRQSSIVNVPSADSSNSSLGNGLLTSAGIPKPAKRVVYNNGEPGMYWTSEETLELSKGFSQTLIGKCAYGKPSLGGHDGNTCWKKRIVKGDEEKGSGQNVEVNLQKEVNIQNGVDHVVTNIADKRKGIVQIMPGGNQKQVYKRKEVVHKPENGNRFSALALDEQSHVVENGEHLIEPAVQTREKSCSHEVEEETSDVSGRGNVEIEGVDKLNDRITTMNVAIEVDQGSKMQMRMSKSGEDTVNASLVVRGVQEFDSCEEIRDPDLPECQGVEGEVSVTIMGKGSRDDCVLLVEREISFHVNEKSSSFTGNEGGKSGKMREKEIGEGIGEIVCCLNKQASLSSDSSFFVDRHYDVRQLLQVSQDDNDGLVKGKELLEKRVFI</sequence>
<name>A0ABC8RXS2_9AQUA</name>
<evidence type="ECO:0000313" key="2">
    <source>
        <dbReference type="Proteomes" id="UP001642360"/>
    </source>
</evidence>
<dbReference type="Proteomes" id="UP001642360">
    <property type="component" value="Unassembled WGS sequence"/>
</dbReference>
<organism evidence="1 2">
    <name type="scientific">Ilex paraguariensis</name>
    <name type="common">yerba mate</name>
    <dbReference type="NCBI Taxonomy" id="185542"/>
    <lineage>
        <taxon>Eukaryota</taxon>
        <taxon>Viridiplantae</taxon>
        <taxon>Streptophyta</taxon>
        <taxon>Embryophyta</taxon>
        <taxon>Tracheophyta</taxon>
        <taxon>Spermatophyta</taxon>
        <taxon>Magnoliopsida</taxon>
        <taxon>eudicotyledons</taxon>
        <taxon>Gunneridae</taxon>
        <taxon>Pentapetalae</taxon>
        <taxon>asterids</taxon>
        <taxon>campanulids</taxon>
        <taxon>Aquifoliales</taxon>
        <taxon>Aquifoliaceae</taxon>
        <taxon>Ilex</taxon>
    </lineage>
</organism>
<evidence type="ECO:0000313" key="1">
    <source>
        <dbReference type="EMBL" id="CAK9149776.1"/>
    </source>
</evidence>
<gene>
    <name evidence="1" type="ORF">ILEXP_LOCUS17845</name>
</gene>
<accession>A0ABC8RXS2</accession>
<reference evidence="1 2" key="1">
    <citation type="submission" date="2024-02" db="EMBL/GenBank/DDBJ databases">
        <authorList>
            <person name="Vignale AGUSTIN F."/>
            <person name="Sosa J E."/>
            <person name="Modenutti C."/>
        </authorList>
    </citation>
    <scope>NUCLEOTIDE SEQUENCE [LARGE SCALE GENOMIC DNA]</scope>
</reference>
<protein>
    <submittedName>
        <fullName evidence="1">Uncharacterized protein</fullName>
    </submittedName>
</protein>